<dbReference type="Gene3D" id="3.90.550.10">
    <property type="entry name" value="Spore Coat Polysaccharide Biosynthesis Protein SpsA, Chain A"/>
    <property type="match status" value="1"/>
</dbReference>
<keyword evidence="16" id="KW-0325">Glycoprotein</keyword>
<evidence type="ECO:0000256" key="16">
    <source>
        <dbReference type="ARBA" id="ARBA00023180"/>
    </source>
</evidence>
<feature type="disulfide bond" evidence="25">
    <location>
        <begin position="169"/>
        <end position="192"/>
    </location>
</feature>
<keyword evidence="9" id="KW-0812">Transmembrane</keyword>
<comment type="cofactor">
    <cofactor evidence="1 24">
        <name>Mn(2+)</name>
        <dbReference type="ChEBI" id="CHEBI:29035"/>
    </cofactor>
</comment>
<feature type="disulfide bond" evidence="25">
    <location>
        <begin position="118"/>
        <end position="121"/>
    </location>
</feature>
<evidence type="ECO:0000256" key="5">
    <source>
        <dbReference type="ARBA" id="ARBA00012613"/>
    </source>
</evidence>
<evidence type="ECO:0000256" key="18">
    <source>
        <dbReference type="ARBA" id="ARBA00029663"/>
    </source>
</evidence>
<feature type="binding site" evidence="24">
    <location>
        <position position="96"/>
    </location>
    <ligand>
        <name>Mn(2+)</name>
        <dbReference type="ChEBI" id="CHEBI:29035"/>
    </ligand>
</feature>
<evidence type="ECO:0000256" key="6">
    <source>
        <dbReference type="ARBA" id="ARBA00014817"/>
    </source>
</evidence>
<evidence type="ECO:0000256" key="7">
    <source>
        <dbReference type="ARBA" id="ARBA00022676"/>
    </source>
</evidence>
<comment type="pathway">
    <text evidence="3">Protein modification; protein glycosylation.</text>
</comment>
<protein>
    <recommendedName>
        <fullName evidence="6">Alpha-1,6-mannosyl-glycoprotein 2-beta-N-acetylglucosaminyltransferase</fullName>
        <ecNumber evidence="5">2.4.1.143</ecNumber>
    </recommendedName>
    <alternativeName>
        <fullName evidence="21">Beta-1,2-N-acetylglucosaminyltransferase II</fullName>
    </alternativeName>
    <alternativeName>
        <fullName evidence="20">GlcNAc-T II</fullName>
    </alternativeName>
    <alternativeName>
        <fullName evidence="19">Mannoside acetylglucosaminyltransferase 2</fullName>
    </alternativeName>
    <alternativeName>
        <fullName evidence="18">N-glycosyl-oligosaccharide-glycoprotein N-acetylglucosaminyltransferase II</fullName>
    </alternativeName>
</protein>
<comment type="caution">
    <text evidence="27">The sequence shown here is derived from an EMBL/GenBank/DDBJ whole genome shotgun (WGS) entry which is preliminary data.</text>
</comment>
<keyword evidence="12" id="KW-1133">Transmembrane helix</keyword>
<dbReference type="AlphaFoldDB" id="A0A812BNA0"/>
<evidence type="ECO:0000256" key="19">
    <source>
        <dbReference type="ARBA" id="ARBA00031203"/>
    </source>
</evidence>
<evidence type="ECO:0000313" key="27">
    <source>
        <dbReference type="EMBL" id="CAE1243178.1"/>
    </source>
</evidence>
<evidence type="ECO:0000256" key="15">
    <source>
        <dbReference type="ARBA" id="ARBA00023157"/>
    </source>
</evidence>
<keyword evidence="10 24" id="KW-0479">Metal-binding</keyword>
<evidence type="ECO:0000256" key="14">
    <source>
        <dbReference type="ARBA" id="ARBA00023136"/>
    </source>
</evidence>
<feature type="chain" id="PRO_5032426025" description="Alpha-1,6-mannosyl-glycoprotein 2-beta-N-acetylglucosaminyltransferase" evidence="26">
    <location>
        <begin position="18"/>
        <end position="284"/>
    </location>
</feature>
<evidence type="ECO:0000256" key="12">
    <source>
        <dbReference type="ARBA" id="ARBA00022989"/>
    </source>
</evidence>
<dbReference type="EMBL" id="CAHIKZ030000876">
    <property type="protein sequence ID" value="CAE1243178.1"/>
    <property type="molecule type" value="Genomic_DNA"/>
</dbReference>
<dbReference type="PANTHER" id="PTHR12871:SF0">
    <property type="entry name" value="ALPHA-1,6-MANNOSYL-GLYCOPROTEIN 2-BETA-N-ACETYLGLUCOSAMINYLTRANSFERASE"/>
    <property type="match status" value="1"/>
</dbReference>
<evidence type="ECO:0000313" key="28">
    <source>
        <dbReference type="Proteomes" id="UP000597762"/>
    </source>
</evidence>
<dbReference type="GO" id="GO:0005795">
    <property type="term" value="C:Golgi stack"/>
    <property type="evidence" value="ECO:0007669"/>
    <property type="project" value="InterPro"/>
</dbReference>
<feature type="binding site" evidence="24">
    <location>
        <position position="209"/>
    </location>
    <ligand>
        <name>Mn(2+)</name>
        <dbReference type="ChEBI" id="CHEBI:29035"/>
    </ligand>
</feature>
<feature type="disulfide bond" evidence="25">
    <location>
        <begin position="31"/>
        <end position="45"/>
    </location>
</feature>
<dbReference type="InterPro" id="IPR007754">
    <property type="entry name" value="GlcNAc_II"/>
</dbReference>
<dbReference type="Pfam" id="PF05060">
    <property type="entry name" value="MGAT2"/>
    <property type="match status" value="1"/>
</dbReference>
<keyword evidence="14" id="KW-0472">Membrane</keyword>
<organism evidence="27 28">
    <name type="scientific">Acanthosepion pharaonis</name>
    <name type="common">Pharaoh cuttlefish</name>
    <name type="synonym">Sepia pharaonis</name>
    <dbReference type="NCBI Taxonomy" id="158019"/>
    <lineage>
        <taxon>Eukaryota</taxon>
        <taxon>Metazoa</taxon>
        <taxon>Spiralia</taxon>
        <taxon>Lophotrochozoa</taxon>
        <taxon>Mollusca</taxon>
        <taxon>Cephalopoda</taxon>
        <taxon>Coleoidea</taxon>
        <taxon>Decapodiformes</taxon>
        <taxon>Sepiida</taxon>
        <taxon>Sepiina</taxon>
        <taxon>Sepiidae</taxon>
        <taxon>Acanthosepion</taxon>
    </lineage>
</organism>
<evidence type="ECO:0000256" key="24">
    <source>
        <dbReference type="PIRSR" id="PIRSR607754-2"/>
    </source>
</evidence>
<dbReference type="GO" id="GO:0008455">
    <property type="term" value="F:alpha-1,6-mannosylglycoprotein 2-beta-N-acetylglucosaminyltransferase activity"/>
    <property type="evidence" value="ECO:0007669"/>
    <property type="project" value="UniProtKB-EC"/>
</dbReference>
<comment type="similarity">
    <text evidence="4">Belongs to the glycosyltransferase 16 (GT16) protein family.</text>
</comment>
<evidence type="ECO:0000256" key="26">
    <source>
        <dbReference type="SAM" id="SignalP"/>
    </source>
</evidence>
<dbReference type="GO" id="GO:0000139">
    <property type="term" value="C:Golgi membrane"/>
    <property type="evidence" value="ECO:0007669"/>
    <property type="project" value="UniProtKB-SubCell"/>
</dbReference>
<evidence type="ECO:0000256" key="3">
    <source>
        <dbReference type="ARBA" id="ARBA00004922"/>
    </source>
</evidence>
<comment type="subcellular location">
    <subcellularLocation>
        <location evidence="2">Golgi apparatus membrane</location>
        <topology evidence="2">Single-pass type II membrane protein</topology>
    </subcellularLocation>
</comment>
<proteinExistence type="inferred from homology"/>
<dbReference type="Proteomes" id="UP000597762">
    <property type="component" value="Unassembled WGS sequence"/>
</dbReference>
<evidence type="ECO:0000256" key="20">
    <source>
        <dbReference type="ARBA" id="ARBA00032552"/>
    </source>
</evidence>
<keyword evidence="11" id="KW-0735">Signal-anchor</keyword>
<evidence type="ECO:0000256" key="22">
    <source>
        <dbReference type="ARBA" id="ARBA00093257"/>
    </source>
</evidence>
<dbReference type="InterPro" id="IPR029044">
    <property type="entry name" value="Nucleotide-diphossugar_trans"/>
</dbReference>
<evidence type="ECO:0000256" key="21">
    <source>
        <dbReference type="ARBA" id="ARBA00032915"/>
    </source>
</evidence>
<evidence type="ECO:0000256" key="2">
    <source>
        <dbReference type="ARBA" id="ARBA00004323"/>
    </source>
</evidence>
<evidence type="ECO:0000256" key="9">
    <source>
        <dbReference type="ARBA" id="ARBA00022692"/>
    </source>
</evidence>
<dbReference type="GO" id="GO:0009312">
    <property type="term" value="P:oligosaccharide biosynthetic process"/>
    <property type="evidence" value="ECO:0007669"/>
    <property type="project" value="InterPro"/>
</dbReference>
<keyword evidence="13" id="KW-0333">Golgi apparatus</keyword>
<feature type="signal peptide" evidence="26">
    <location>
        <begin position="1"/>
        <end position="17"/>
    </location>
</feature>
<evidence type="ECO:0000256" key="8">
    <source>
        <dbReference type="ARBA" id="ARBA00022679"/>
    </source>
</evidence>
<keyword evidence="8 27" id="KW-0808">Transferase</keyword>
<keyword evidence="28" id="KW-1185">Reference proteome</keyword>
<dbReference type="EC" id="2.4.1.143" evidence="5"/>
<dbReference type="GO" id="GO:0006487">
    <property type="term" value="P:protein N-linked glycosylation"/>
    <property type="evidence" value="ECO:0007669"/>
    <property type="project" value="TreeGrafter"/>
</dbReference>
<evidence type="ECO:0000256" key="25">
    <source>
        <dbReference type="PIRSR" id="PIRSR607754-3"/>
    </source>
</evidence>
<name>A0A812BNA0_ACAPH</name>
<evidence type="ECO:0000256" key="10">
    <source>
        <dbReference type="ARBA" id="ARBA00022723"/>
    </source>
</evidence>
<evidence type="ECO:0000256" key="13">
    <source>
        <dbReference type="ARBA" id="ARBA00023034"/>
    </source>
</evidence>
<keyword evidence="15 25" id="KW-1015">Disulfide bond</keyword>
<evidence type="ECO:0000256" key="1">
    <source>
        <dbReference type="ARBA" id="ARBA00001936"/>
    </source>
</evidence>
<keyword evidence="26" id="KW-0732">Signal</keyword>
<dbReference type="GO" id="GO:0046872">
    <property type="term" value="F:metal ion binding"/>
    <property type="evidence" value="ECO:0007669"/>
    <property type="project" value="UniProtKB-KW"/>
</dbReference>
<evidence type="ECO:0000256" key="11">
    <source>
        <dbReference type="ARBA" id="ARBA00022968"/>
    </source>
</evidence>
<dbReference type="UniPathway" id="UPA00378"/>
<dbReference type="OrthoDB" id="6019616at2759"/>
<evidence type="ECO:0000256" key="4">
    <source>
        <dbReference type="ARBA" id="ARBA00011011"/>
    </source>
</evidence>
<comment type="catalytic activity">
    <reaction evidence="22">
        <text>an N(4)-{beta-D-GlcNAc-(1-&gt;2)-alpha-D-Man-(1-&gt;3)-[alpha-D-Man-(1-&gt;6)]-beta-D-Man-(1-&gt;4)-beta-D-GlcNAc-(1-&gt;4)-beta-D-GlcNAc}-L-asparaginyl-[protein] + UDP-N-acetyl-alpha-D-glucosamine = N(4)-{beta-D-GlcNAc-(1-&gt;2)-alpha-D-Man-(1-&gt;3)-[beta-D-GlcNAc-(1-&gt;2)-alpha-D-Man-(1-&gt;6)]-beta-D-Man-(1-&gt;4)-beta-D-GlcNAc-(1-&gt;4)-beta-D-GlcNAc}-L-asparaginyl-[protein] + UDP + H(+)</text>
        <dbReference type="Rhea" id="RHEA:12941"/>
        <dbReference type="Rhea" id="RHEA-COMP:13526"/>
        <dbReference type="Rhea" id="RHEA-COMP:14369"/>
        <dbReference type="ChEBI" id="CHEBI:15378"/>
        <dbReference type="ChEBI" id="CHEBI:57705"/>
        <dbReference type="ChEBI" id="CHEBI:58223"/>
        <dbReference type="ChEBI" id="CHEBI:60615"/>
        <dbReference type="ChEBI" id="CHEBI:60651"/>
        <dbReference type="EC" id="2.4.1.143"/>
    </reaction>
</comment>
<gene>
    <name evidence="27" type="ORF">SPHA_23660</name>
</gene>
<dbReference type="PANTHER" id="PTHR12871">
    <property type="entry name" value="BETA-1,2-N-ACETYLGLUCOSAMINYLTRANSFERASE II"/>
    <property type="match status" value="1"/>
</dbReference>
<keyword evidence="17 24" id="KW-0464">Manganese</keyword>
<feature type="disulfide bond" evidence="25">
    <location>
        <begin position="213"/>
        <end position="222"/>
    </location>
</feature>
<accession>A0A812BNA0</accession>
<sequence>MFLLFQVIQIFFPHSLQLHPQEFPGEHPNDCPRNVNKAEAMKIDCNNAASPDRYGHYREAKYCQTKHHWLWKLSHVFEKIKVMKGYEGIVLLLEEDYYVSEDIITVLQMLQNLRKKDCKDCKILTLGNYDKTQNYALNAGKVEIARWVSSRHNMGMAFTRQMWEDIKKCGVDFCHFDDYNWDWTLQHLSMKCIPGTVKVMKMKATRVFHMGACGVHHKGKNCSPESKKKAVEKLLWDNKQNFFPNVLNLAGYSGLRLHHFSFFLPLTLQPAHMKLIFLYLLKAL</sequence>
<evidence type="ECO:0000256" key="23">
    <source>
        <dbReference type="PIRSR" id="PIRSR607754-1"/>
    </source>
</evidence>
<reference evidence="27" key="1">
    <citation type="submission" date="2021-01" db="EMBL/GenBank/DDBJ databases">
        <authorList>
            <person name="Li R."/>
            <person name="Bekaert M."/>
        </authorList>
    </citation>
    <scope>NUCLEOTIDE SEQUENCE</scope>
    <source>
        <strain evidence="27">Farmed</strain>
    </source>
</reference>
<keyword evidence="7 27" id="KW-0328">Glycosyltransferase</keyword>
<feature type="binding site" evidence="23">
    <location>
        <begin position="64"/>
        <end position="68"/>
    </location>
    <ligand>
        <name>substrate</name>
    </ligand>
</feature>
<evidence type="ECO:0000256" key="17">
    <source>
        <dbReference type="ARBA" id="ARBA00023211"/>
    </source>
</evidence>